<dbReference type="STRING" id="1344416.A0A139AWC5"/>
<sequence>MPISPFPVPNATTSFWRAGGHPLDSHRSTVDVPPEVDIAVIGAGYAGVACVYHILDLCRTKGLPVARIVILEAREVCSGATGRNGGHLKPDPYYRPSTLAQSHGVQVAAEFASFEVANLYALKKVIETEGIDCDFVYTRAVDALMTTPICDRIKTGVELLKKHGVKVMDDVYFAKGAEAEQLSGVKGAKGCFSYTAGHLWPYKLVIGLLEKTLAAGVNLQTNTPVTHVTKDLDAAGFLTLTTPRGTVRAKKIVYATNGYTSSILPEFAAKIVPVRGICSHIRPGKSPAPLLPHSYIVRWSESEYEYLIPRLDGSIVVGGARSKYYSDLDTWYDNVEDDKLIESAKHHFDGYMQRVFKGWENTGAYTDKVWTGIMGYSTDSTPHVGRVPGRPNQFMLAGFTGHGMPQIFLSAKGVAAMVVDGADFKSTGIPRLYEATEERLNSTKNNILDGWRACQNAAVKGQT</sequence>
<dbReference type="OrthoDB" id="429143at2759"/>
<protein>
    <submittedName>
        <fullName evidence="2">FAD dependent oxidoreductase</fullName>
    </submittedName>
</protein>
<evidence type="ECO:0000313" key="3">
    <source>
        <dbReference type="Proteomes" id="UP000070544"/>
    </source>
</evidence>
<organism evidence="2 3">
    <name type="scientific">Gonapodya prolifera (strain JEL478)</name>
    <name type="common">Monoblepharis prolifera</name>
    <dbReference type="NCBI Taxonomy" id="1344416"/>
    <lineage>
        <taxon>Eukaryota</taxon>
        <taxon>Fungi</taxon>
        <taxon>Fungi incertae sedis</taxon>
        <taxon>Chytridiomycota</taxon>
        <taxon>Chytridiomycota incertae sedis</taxon>
        <taxon>Monoblepharidomycetes</taxon>
        <taxon>Monoblepharidales</taxon>
        <taxon>Gonapodyaceae</taxon>
        <taxon>Gonapodya</taxon>
    </lineage>
</organism>
<dbReference type="PANTHER" id="PTHR13847">
    <property type="entry name" value="SARCOSINE DEHYDROGENASE-RELATED"/>
    <property type="match status" value="1"/>
</dbReference>
<dbReference type="Gene3D" id="3.30.9.10">
    <property type="entry name" value="D-Amino Acid Oxidase, subunit A, domain 2"/>
    <property type="match status" value="1"/>
</dbReference>
<accession>A0A139AWC5</accession>
<dbReference type="OMA" id="WNRNLML"/>
<reference evidence="2 3" key="1">
    <citation type="journal article" date="2015" name="Genome Biol. Evol.">
        <title>Phylogenomic analyses indicate that early fungi evolved digesting cell walls of algal ancestors of land plants.</title>
        <authorList>
            <person name="Chang Y."/>
            <person name="Wang S."/>
            <person name="Sekimoto S."/>
            <person name="Aerts A.L."/>
            <person name="Choi C."/>
            <person name="Clum A."/>
            <person name="LaButti K.M."/>
            <person name="Lindquist E.A."/>
            <person name="Yee Ngan C."/>
            <person name="Ohm R.A."/>
            <person name="Salamov A.A."/>
            <person name="Grigoriev I.V."/>
            <person name="Spatafora J.W."/>
            <person name="Berbee M.L."/>
        </authorList>
    </citation>
    <scope>NUCLEOTIDE SEQUENCE [LARGE SCALE GENOMIC DNA]</scope>
    <source>
        <strain evidence="2 3">JEL478</strain>
    </source>
</reference>
<evidence type="ECO:0000313" key="2">
    <source>
        <dbReference type="EMBL" id="KXS21009.1"/>
    </source>
</evidence>
<keyword evidence="3" id="KW-1185">Reference proteome</keyword>
<dbReference type="Proteomes" id="UP000070544">
    <property type="component" value="Unassembled WGS sequence"/>
</dbReference>
<dbReference type="GO" id="GO:0005737">
    <property type="term" value="C:cytoplasm"/>
    <property type="evidence" value="ECO:0007669"/>
    <property type="project" value="TreeGrafter"/>
</dbReference>
<feature type="domain" description="FAD dependent oxidoreductase" evidence="1">
    <location>
        <begin position="37"/>
        <end position="416"/>
    </location>
</feature>
<name>A0A139AWC5_GONPJ</name>
<dbReference type="InterPro" id="IPR006076">
    <property type="entry name" value="FAD-dep_OxRdtase"/>
</dbReference>
<dbReference type="SUPFAM" id="SSF51905">
    <property type="entry name" value="FAD/NAD(P)-binding domain"/>
    <property type="match status" value="1"/>
</dbReference>
<gene>
    <name evidence="2" type="ORF">M427DRAFT_499245</name>
</gene>
<dbReference type="Pfam" id="PF01266">
    <property type="entry name" value="DAO"/>
    <property type="match status" value="1"/>
</dbReference>
<dbReference type="EMBL" id="KQ965734">
    <property type="protein sequence ID" value="KXS21009.1"/>
    <property type="molecule type" value="Genomic_DNA"/>
</dbReference>
<dbReference type="AlphaFoldDB" id="A0A139AWC5"/>
<dbReference type="InterPro" id="IPR036188">
    <property type="entry name" value="FAD/NAD-bd_sf"/>
</dbReference>
<evidence type="ECO:0000259" key="1">
    <source>
        <dbReference type="Pfam" id="PF01266"/>
    </source>
</evidence>
<dbReference type="Gene3D" id="3.50.50.60">
    <property type="entry name" value="FAD/NAD(P)-binding domain"/>
    <property type="match status" value="1"/>
</dbReference>
<dbReference type="PANTHER" id="PTHR13847:SF279">
    <property type="entry name" value="FAD DEPENDENT OXIDOREDUCTASE DOMAIN-CONTAINING PROTEIN-RELATED"/>
    <property type="match status" value="1"/>
</dbReference>
<proteinExistence type="predicted"/>